<name>A0AAD7M8E6_MYCRO</name>
<organism evidence="1 2">
    <name type="scientific">Mycena rosella</name>
    <name type="common">Pink bonnet</name>
    <name type="synonym">Agaricus rosellus</name>
    <dbReference type="NCBI Taxonomy" id="1033263"/>
    <lineage>
        <taxon>Eukaryota</taxon>
        <taxon>Fungi</taxon>
        <taxon>Dikarya</taxon>
        <taxon>Basidiomycota</taxon>
        <taxon>Agaricomycotina</taxon>
        <taxon>Agaricomycetes</taxon>
        <taxon>Agaricomycetidae</taxon>
        <taxon>Agaricales</taxon>
        <taxon>Marasmiineae</taxon>
        <taxon>Mycenaceae</taxon>
        <taxon>Mycena</taxon>
    </lineage>
</organism>
<evidence type="ECO:0000313" key="2">
    <source>
        <dbReference type="Proteomes" id="UP001221757"/>
    </source>
</evidence>
<dbReference type="EMBL" id="JARKIE010000008">
    <property type="protein sequence ID" value="KAJ7705407.1"/>
    <property type="molecule type" value="Genomic_DNA"/>
</dbReference>
<reference evidence="1" key="1">
    <citation type="submission" date="2023-03" db="EMBL/GenBank/DDBJ databases">
        <title>Massive genome expansion in bonnet fungi (Mycena s.s.) driven by repeated elements and novel gene families across ecological guilds.</title>
        <authorList>
            <consortium name="Lawrence Berkeley National Laboratory"/>
            <person name="Harder C.B."/>
            <person name="Miyauchi S."/>
            <person name="Viragh M."/>
            <person name="Kuo A."/>
            <person name="Thoen E."/>
            <person name="Andreopoulos B."/>
            <person name="Lu D."/>
            <person name="Skrede I."/>
            <person name="Drula E."/>
            <person name="Henrissat B."/>
            <person name="Morin E."/>
            <person name="Kohler A."/>
            <person name="Barry K."/>
            <person name="LaButti K."/>
            <person name="Morin E."/>
            <person name="Salamov A."/>
            <person name="Lipzen A."/>
            <person name="Mereny Z."/>
            <person name="Hegedus B."/>
            <person name="Baldrian P."/>
            <person name="Stursova M."/>
            <person name="Weitz H."/>
            <person name="Taylor A."/>
            <person name="Grigoriev I.V."/>
            <person name="Nagy L.G."/>
            <person name="Martin F."/>
            <person name="Kauserud H."/>
        </authorList>
    </citation>
    <scope>NUCLEOTIDE SEQUENCE</scope>
    <source>
        <strain evidence="1">CBHHK067</strain>
    </source>
</reference>
<sequence length="191" mass="21578">MGGQSICGVMLARPWVINTVYLSKRLHGAILSIVDKSPFYGPNSWSNSYGDMPEEVDEADIDNIFDTPASAQRGASTARRALLSQMGFLSWLMKCKLNALDDLSTDDQAFVQSLHLAERPKRGIIFDLSRDYHEINFPHWIANDVPIHYAWTENEEGNPRFVRYSPVFMNDCDDLREITGFSSSSRYHGGP</sequence>
<gene>
    <name evidence="1" type="ORF">B0H17DRAFT_667109</name>
</gene>
<comment type="caution">
    <text evidence="1">The sequence shown here is derived from an EMBL/GenBank/DDBJ whole genome shotgun (WGS) entry which is preliminary data.</text>
</comment>
<dbReference type="AlphaFoldDB" id="A0AAD7M8E6"/>
<keyword evidence="2" id="KW-1185">Reference proteome</keyword>
<proteinExistence type="predicted"/>
<accession>A0AAD7M8E6</accession>
<evidence type="ECO:0000313" key="1">
    <source>
        <dbReference type="EMBL" id="KAJ7705407.1"/>
    </source>
</evidence>
<dbReference type="Proteomes" id="UP001221757">
    <property type="component" value="Unassembled WGS sequence"/>
</dbReference>
<protein>
    <submittedName>
        <fullName evidence="1">Uncharacterized protein</fullName>
    </submittedName>
</protein>